<keyword evidence="9" id="KW-0282">Flagellum</keyword>
<keyword evidence="9" id="KW-0969">Cilium</keyword>
<name>A0ABT9XLC5_9BACL</name>
<evidence type="ECO:0000256" key="2">
    <source>
        <dbReference type="ARBA" id="ARBA00009677"/>
    </source>
</evidence>
<evidence type="ECO:0000259" key="7">
    <source>
        <dbReference type="Pfam" id="PF00460"/>
    </source>
</evidence>
<evidence type="ECO:0000256" key="3">
    <source>
        <dbReference type="ARBA" id="ARBA00017941"/>
    </source>
</evidence>
<keyword evidence="4 6" id="KW-0975">Bacterial flagellum</keyword>
<evidence type="ECO:0000256" key="6">
    <source>
        <dbReference type="RuleBase" id="RU362062"/>
    </source>
</evidence>
<evidence type="ECO:0000259" key="8">
    <source>
        <dbReference type="Pfam" id="PF06429"/>
    </source>
</evidence>
<protein>
    <recommendedName>
        <fullName evidence="3 6">Flagellar basal-body rod protein FlgC</fullName>
    </recommendedName>
</protein>
<keyword evidence="10" id="KW-1185">Reference proteome</keyword>
<evidence type="ECO:0000256" key="1">
    <source>
        <dbReference type="ARBA" id="ARBA00004117"/>
    </source>
</evidence>
<reference evidence="9 10" key="1">
    <citation type="submission" date="2023-07" db="EMBL/GenBank/DDBJ databases">
        <title>Genomic Encyclopedia of Type Strains, Phase IV (KMG-IV): sequencing the most valuable type-strain genomes for metagenomic binning, comparative biology and taxonomic classification.</title>
        <authorList>
            <person name="Goeker M."/>
        </authorList>
    </citation>
    <scope>NUCLEOTIDE SEQUENCE [LARGE SCALE GENOMIC DNA]</scope>
    <source>
        <strain evidence="9 10">DSM 4006</strain>
    </source>
</reference>
<dbReference type="PANTHER" id="PTHR30435">
    <property type="entry name" value="FLAGELLAR PROTEIN"/>
    <property type="match status" value="1"/>
</dbReference>
<feature type="domain" description="Flagellar basal-body/hook protein C-terminal" evidence="8">
    <location>
        <begin position="112"/>
        <end position="155"/>
    </location>
</feature>
<proteinExistence type="inferred from homology"/>
<keyword evidence="9" id="KW-0966">Cell projection</keyword>
<dbReference type="EMBL" id="JAUSTP010000020">
    <property type="protein sequence ID" value="MDQ0190563.1"/>
    <property type="molecule type" value="Genomic_DNA"/>
</dbReference>
<evidence type="ECO:0000256" key="4">
    <source>
        <dbReference type="ARBA" id="ARBA00023143"/>
    </source>
</evidence>
<dbReference type="PROSITE" id="PS00588">
    <property type="entry name" value="FLAGELLA_BB_ROD"/>
    <property type="match status" value="1"/>
</dbReference>
<evidence type="ECO:0000313" key="9">
    <source>
        <dbReference type="EMBL" id="MDQ0190563.1"/>
    </source>
</evidence>
<dbReference type="InterPro" id="IPR010930">
    <property type="entry name" value="Flg_bb/hook_C_dom"/>
</dbReference>
<sequence>MAFGLDSLSISASGLTAQQFRMDVISNNIANADTTQTPEGGPYRREMVVLTPAYAPASSFADALQQASGAVGGTTAGVSDEAVGAGVQVAGVVQDPSPFQLVYDPTNPDAVNGYVEMPNVDISTEMVDMMSAQQAYQANVTAFDAGKQMDMDALTIGQ</sequence>
<dbReference type="InterPro" id="IPR001444">
    <property type="entry name" value="Flag_bb_rod_N"/>
</dbReference>
<dbReference type="Proteomes" id="UP001232973">
    <property type="component" value="Unassembled WGS sequence"/>
</dbReference>
<dbReference type="Pfam" id="PF00460">
    <property type="entry name" value="Flg_bb_rod"/>
    <property type="match status" value="1"/>
</dbReference>
<dbReference type="PANTHER" id="PTHR30435:SF2">
    <property type="entry name" value="FLAGELLAR BASAL-BODY ROD PROTEIN FLGC"/>
    <property type="match status" value="1"/>
</dbReference>
<evidence type="ECO:0000313" key="10">
    <source>
        <dbReference type="Proteomes" id="UP001232973"/>
    </source>
</evidence>
<dbReference type="NCBIfam" id="TIGR01395">
    <property type="entry name" value="FlgC"/>
    <property type="match status" value="1"/>
</dbReference>
<feature type="domain" description="Flagellar basal body rod protein N-terminal" evidence="7">
    <location>
        <begin position="10"/>
        <end position="35"/>
    </location>
</feature>
<organism evidence="9 10">
    <name type="scientific">Alicyclobacillus cycloheptanicus</name>
    <dbReference type="NCBI Taxonomy" id="1457"/>
    <lineage>
        <taxon>Bacteria</taxon>
        <taxon>Bacillati</taxon>
        <taxon>Bacillota</taxon>
        <taxon>Bacilli</taxon>
        <taxon>Bacillales</taxon>
        <taxon>Alicyclobacillaceae</taxon>
        <taxon>Alicyclobacillus</taxon>
    </lineage>
</organism>
<gene>
    <name evidence="9" type="ORF">J2S03_002430</name>
</gene>
<comment type="similarity">
    <text evidence="2">Belongs to the flagella basal body rod proteins family.</text>
</comment>
<accession>A0ABT9XLC5</accession>
<dbReference type="InterPro" id="IPR019776">
    <property type="entry name" value="Flagellar_basal_body_rod_CS"/>
</dbReference>
<evidence type="ECO:0000256" key="5">
    <source>
        <dbReference type="ARBA" id="ARBA00025933"/>
    </source>
</evidence>
<comment type="subunit">
    <text evidence="5 6">The basal body constitutes a major portion of the flagellar organelle and consists of four rings (L,P,S, and M) mounted on a central rod. The rod consists of about 26 subunits of FlgG in the distal portion, and FlgB, FlgC and FlgF are thought to build up the proximal portion of the rod with about 6 subunits each.</text>
</comment>
<dbReference type="Pfam" id="PF06429">
    <property type="entry name" value="Flg_bbr_C"/>
    <property type="match status" value="1"/>
</dbReference>
<dbReference type="RefSeq" id="WP_274456132.1">
    <property type="nucleotide sequence ID" value="NZ_CP067097.1"/>
</dbReference>
<comment type="subcellular location">
    <subcellularLocation>
        <location evidence="1 6">Bacterial flagellum basal body</location>
    </subcellularLocation>
</comment>
<dbReference type="InterPro" id="IPR006299">
    <property type="entry name" value="FlgC"/>
</dbReference>
<comment type="caution">
    <text evidence="9">The sequence shown here is derived from an EMBL/GenBank/DDBJ whole genome shotgun (WGS) entry which is preliminary data.</text>
</comment>